<gene>
    <name evidence="2" type="ORF">DK389_24895</name>
</gene>
<evidence type="ECO:0000313" key="3">
    <source>
        <dbReference type="Proteomes" id="UP000245926"/>
    </source>
</evidence>
<dbReference type="KEGG" id="mets:DK389_24895"/>
<dbReference type="Proteomes" id="UP000245926">
    <property type="component" value="Chromosome"/>
</dbReference>
<keyword evidence="1" id="KW-0812">Transmembrane</keyword>
<evidence type="ECO:0000313" key="2">
    <source>
        <dbReference type="EMBL" id="AWN43137.1"/>
    </source>
</evidence>
<dbReference type="AlphaFoldDB" id="A0A2U8WAH4"/>
<keyword evidence="3" id="KW-1185">Reference proteome</keyword>
<protein>
    <submittedName>
        <fullName evidence="2">Uncharacterized protein</fullName>
    </submittedName>
</protein>
<accession>A0A2U8WAH4</accession>
<keyword evidence="1" id="KW-0472">Membrane</keyword>
<reference evidence="3" key="1">
    <citation type="submission" date="2018-05" db="EMBL/GenBank/DDBJ databases">
        <title>Complete Genome Sequence of Methylobacterium sp. 17SD2-17.</title>
        <authorList>
            <person name="Srinivasan S."/>
        </authorList>
    </citation>
    <scope>NUCLEOTIDE SEQUENCE [LARGE SCALE GENOMIC DNA]</scope>
    <source>
        <strain evidence="3">17SD2-17</strain>
    </source>
</reference>
<organism evidence="2 3">
    <name type="scientific">Methylobacterium durans</name>
    <dbReference type="NCBI Taxonomy" id="2202825"/>
    <lineage>
        <taxon>Bacteria</taxon>
        <taxon>Pseudomonadati</taxon>
        <taxon>Pseudomonadota</taxon>
        <taxon>Alphaproteobacteria</taxon>
        <taxon>Hyphomicrobiales</taxon>
        <taxon>Methylobacteriaceae</taxon>
        <taxon>Methylobacterium</taxon>
    </lineage>
</organism>
<sequence>MTRAARIIPFPQRKPAPVAHREMSRLAGWSLGVALSIGMWALIFWGLTAHPFRAPFSGPQHVEGR</sequence>
<keyword evidence="1" id="KW-1133">Transmembrane helix</keyword>
<evidence type="ECO:0000256" key="1">
    <source>
        <dbReference type="SAM" id="Phobius"/>
    </source>
</evidence>
<dbReference type="RefSeq" id="WP_109893652.1">
    <property type="nucleotide sequence ID" value="NZ_CP029550.1"/>
</dbReference>
<proteinExistence type="predicted"/>
<feature type="transmembrane region" description="Helical" evidence="1">
    <location>
        <begin position="26"/>
        <end position="47"/>
    </location>
</feature>
<dbReference type="EMBL" id="CP029550">
    <property type="protein sequence ID" value="AWN43137.1"/>
    <property type="molecule type" value="Genomic_DNA"/>
</dbReference>
<name>A0A2U8WAH4_9HYPH</name>